<sequence length="196" mass="21330">MITHPNNMSIMNLLTDEDGELALSRARTLVEGVVKRKPVEEIAYPPAFSAKRGVFVTLSEFGDLRGCIGIPYPVMPLSEALEDAAVSAAVRDPRFRPVSPAELADISIEVTVLTPPEALICSPAERPDHVEVGRHGLIAKAGSRSGLLLPQVATEYGWTPAEFLSQTCIKAGLPQSAWRESSCNIFLFEGQIFREK</sequence>
<dbReference type="Gene3D" id="3.30.700.20">
    <property type="entry name" value="Hypothetical protein ph0010, domain 1"/>
    <property type="match status" value="1"/>
</dbReference>
<dbReference type="PANTHER" id="PTHR13016:SF0">
    <property type="entry name" value="AMME SYNDROME CANDIDATE GENE 1 PROTEIN"/>
    <property type="match status" value="1"/>
</dbReference>
<dbReference type="InterPro" id="IPR002733">
    <property type="entry name" value="AMMECR1_domain"/>
</dbReference>
<comment type="caution">
    <text evidence="3">The sequence shown here is derived from an EMBL/GenBank/DDBJ whole genome shotgun (WGS) entry which is preliminary data.</text>
</comment>
<dbReference type="AlphaFoldDB" id="A0AAE4MCV9"/>
<dbReference type="InterPro" id="IPR023472">
    <property type="entry name" value="Uncharacterised_MJ0810"/>
</dbReference>
<dbReference type="NCBIfam" id="TIGR04335">
    <property type="entry name" value="AmmeMemoSam_A"/>
    <property type="match status" value="1"/>
</dbReference>
<evidence type="ECO:0000313" key="4">
    <source>
        <dbReference type="Proteomes" id="UP001273136"/>
    </source>
</evidence>
<dbReference type="Pfam" id="PF01871">
    <property type="entry name" value="AMMECR1"/>
    <property type="match status" value="1"/>
</dbReference>
<organism evidence="3 4">
    <name type="scientific">Methanorbis furvi</name>
    <dbReference type="NCBI Taxonomy" id="3028299"/>
    <lineage>
        <taxon>Archaea</taxon>
        <taxon>Methanobacteriati</taxon>
        <taxon>Methanobacteriota</taxon>
        <taxon>Stenosarchaea group</taxon>
        <taxon>Methanomicrobia</taxon>
        <taxon>Methanomicrobiales</taxon>
        <taxon>Methanocorpusculaceae</taxon>
        <taxon>Methanorbis</taxon>
    </lineage>
</organism>
<dbReference type="EMBL" id="JAWDKA010000004">
    <property type="protein sequence ID" value="MDV0441627.1"/>
    <property type="molecule type" value="Genomic_DNA"/>
</dbReference>
<dbReference type="NCBIfam" id="TIGR00296">
    <property type="entry name" value="TIGR00296 family protein"/>
    <property type="match status" value="1"/>
</dbReference>
<dbReference type="InterPro" id="IPR023473">
    <property type="entry name" value="AMMECR1"/>
</dbReference>
<dbReference type="InterPro" id="IPR027485">
    <property type="entry name" value="AMMECR1_N"/>
</dbReference>
<evidence type="ECO:0000313" key="3">
    <source>
        <dbReference type="EMBL" id="MDV0441627.1"/>
    </source>
</evidence>
<feature type="domain" description="AMMECR1" evidence="2">
    <location>
        <begin position="17"/>
        <end position="196"/>
    </location>
</feature>
<dbReference type="Gene3D" id="3.30.1490.150">
    <property type="entry name" value="Hypothetical protein ph0010, domain 2"/>
    <property type="match status" value="1"/>
</dbReference>
<proteinExistence type="inferred from homology"/>
<gene>
    <name evidence="3" type="ORF">McpAg1_08350</name>
</gene>
<dbReference type="PROSITE" id="PS51112">
    <property type="entry name" value="AMMECR1"/>
    <property type="match status" value="1"/>
</dbReference>
<name>A0AAE4MCV9_9EURY</name>
<reference evidence="3" key="1">
    <citation type="submission" date="2023-06" db="EMBL/GenBank/DDBJ databases">
        <title>Genome sequence of Methancorpusculaceae sp. Ag1.</title>
        <authorList>
            <person name="Protasov E."/>
            <person name="Platt K."/>
            <person name="Poehlein A."/>
            <person name="Daniel R."/>
            <person name="Brune A."/>
        </authorList>
    </citation>
    <scope>NUCLEOTIDE SEQUENCE</scope>
    <source>
        <strain evidence="3">Ag1</strain>
    </source>
</reference>
<accession>A0AAE4MCV9</accession>
<dbReference type="SUPFAM" id="SSF143447">
    <property type="entry name" value="AMMECR1-like"/>
    <property type="match status" value="1"/>
</dbReference>
<keyword evidence="4" id="KW-1185">Reference proteome</keyword>
<dbReference type="InterPro" id="IPR036071">
    <property type="entry name" value="AMMECR1_dom_sf"/>
</dbReference>
<evidence type="ECO:0000259" key="2">
    <source>
        <dbReference type="PROSITE" id="PS51112"/>
    </source>
</evidence>
<dbReference type="Proteomes" id="UP001273136">
    <property type="component" value="Unassembled WGS sequence"/>
</dbReference>
<dbReference type="PANTHER" id="PTHR13016">
    <property type="entry name" value="AMMECR1 HOMOLOG"/>
    <property type="match status" value="1"/>
</dbReference>
<dbReference type="HAMAP" id="MF_00645">
    <property type="entry name" value="AMMECR1"/>
    <property type="match status" value="1"/>
</dbReference>
<dbReference type="InterPro" id="IPR027623">
    <property type="entry name" value="AmmeMemoSam_A"/>
</dbReference>
<protein>
    <recommendedName>
        <fullName evidence="1">Protein McpAg1_08350</fullName>
    </recommendedName>
</protein>
<evidence type="ECO:0000256" key="1">
    <source>
        <dbReference type="HAMAP-Rule" id="MF_00645"/>
    </source>
</evidence>